<reference evidence="3 4" key="1">
    <citation type="submission" date="2019-01" db="EMBL/GenBank/DDBJ databases">
        <authorList>
            <person name="Brito A."/>
        </authorList>
    </citation>
    <scope>NUCLEOTIDE SEQUENCE [LARGE SCALE GENOMIC DNA]</scope>
    <source>
        <strain evidence="3">1</strain>
    </source>
</reference>
<keyword evidence="4" id="KW-1185">Reference proteome</keyword>
<keyword evidence="1" id="KW-0175">Coiled coil</keyword>
<protein>
    <recommendedName>
        <fullName evidence="5">Type IV pilus assembly protein PilO</fullName>
    </recommendedName>
</protein>
<keyword evidence="2" id="KW-1133">Transmembrane helix</keyword>
<feature type="transmembrane region" description="Helical" evidence="2">
    <location>
        <begin position="20"/>
        <end position="46"/>
    </location>
</feature>
<sequence length="248" mass="27418">MTFADDFLEEQGLEDDNPTVFGITFTPMIIGIVVGVAGLVGAGYIYMNMASEARTKYQGVKSQLDEKQAQIDQMKQVDFPQKMAQMKADIAEQKALKSRVTAMFTSQEDLETLLIDLNSFISANQGELVKYSPDSQISVINDSSLGSDVNGKLKRKGFSLDITATYNQTLAILQDIERLQPLLMIQNYSSKVSEKPTAILTSNQNEIIPQNAAILTTSLKIDAILPRSQQELEAAQKAEEQAQKEDQK</sequence>
<dbReference type="RefSeq" id="WP_144868694.1">
    <property type="nucleotide sequence ID" value="NZ_LR213857.1"/>
</dbReference>
<gene>
    <name evidence="3" type="ORF">H1P_1010017</name>
</gene>
<dbReference type="AlphaFoldDB" id="A0A563VJ13"/>
<dbReference type="OrthoDB" id="483469at2"/>
<evidence type="ECO:0000313" key="3">
    <source>
        <dbReference type="EMBL" id="VEP11371.1"/>
    </source>
</evidence>
<evidence type="ECO:0000256" key="2">
    <source>
        <dbReference type="SAM" id="Phobius"/>
    </source>
</evidence>
<dbReference type="Proteomes" id="UP000320055">
    <property type="component" value="Unassembled WGS sequence"/>
</dbReference>
<keyword evidence="2" id="KW-0812">Transmembrane</keyword>
<feature type="coiled-coil region" evidence="1">
    <location>
        <begin position="50"/>
        <end position="77"/>
    </location>
</feature>
<proteinExistence type="predicted"/>
<accession>A0A563VJ13</accession>
<organism evidence="3 4">
    <name type="scientific">Hyella patelloides LEGE 07179</name>
    <dbReference type="NCBI Taxonomy" id="945734"/>
    <lineage>
        <taxon>Bacteria</taxon>
        <taxon>Bacillati</taxon>
        <taxon>Cyanobacteriota</taxon>
        <taxon>Cyanophyceae</taxon>
        <taxon>Pleurocapsales</taxon>
        <taxon>Hyellaceae</taxon>
        <taxon>Hyella</taxon>
    </lineage>
</organism>
<dbReference type="EMBL" id="CAACVJ010000004">
    <property type="protein sequence ID" value="VEP11371.1"/>
    <property type="molecule type" value="Genomic_DNA"/>
</dbReference>
<keyword evidence="2" id="KW-0472">Membrane</keyword>
<evidence type="ECO:0000313" key="4">
    <source>
        <dbReference type="Proteomes" id="UP000320055"/>
    </source>
</evidence>
<evidence type="ECO:0008006" key="5">
    <source>
        <dbReference type="Google" id="ProtNLM"/>
    </source>
</evidence>
<name>A0A563VJ13_9CYAN</name>
<evidence type="ECO:0000256" key="1">
    <source>
        <dbReference type="SAM" id="Coils"/>
    </source>
</evidence>